<dbReference type="SUPFAM" id="SSF46785">
    <property type="entry name" value="Winged helix' DNA-binding domain"/>
    <property type="match status" value="1"/>
</dbReference>
<dbReference type="InterPro" id="IPR005119">
    <property type="entry name" value="LysR_subst-bd"/>
</dbReference>
<dbReference type="PANTHER" id="PTHR30126">
    <property type="entry name" value="HTH-TYPE TRANSCRIPTIONAL REGULATOR"/>
    <property type="match status" value="1"/>
</dbReference>
<dbReference type="EMBL" id="LT841305">
    <property type="protein sequence ID" value="SMH67713.1"/>
    <property type="molecule type" value="Genomic_DNA"/>
</dbReference>
<dbReference type="GO" id="GO:0000976">
    <property type="term" value="F:transcription cis-regulatory region binding"/>
    <property type="evidence" value="ECO:0007669"/>
    <property type="project" value="TreeGrafter"/>
</dbReference>
<dbReference type="Pfam" id="PF03466">
    <property type="entry name" value="LysR_substrate"/>
    <property type="match status" value="1"/>
</dbReference>
<dbReference type="InterPro" id="IPR036388">
    <property type="entry name" value="WH-like_DNA-bd_sf"/>
</dbReference>
<reference evidence="7 8" key="3">
    <citation type="submission" date="2017-03" db="EMBL/GenBank/DDBJ databases">
        <authorList>
            <person name="Regsiter A."/>
            <person name="William W."/>
        </authorList>
    </citation>
    <scope>NUCLEOTIDE SEQUENCE [LARGE SCALE GENOMIC DNA]</scope>
    <source>
        <strain evidence="7">PRJEB5721</strain>
    </source>
</reference>
<dbReference type="Gene3D" id="3.40.190.290">
    <property type="match status" value="1"/>
</dbReference>
<proteinExistence type="inferred from homology"/>
<evidence type="ECO:0000256" key="3">
    <source>
        <dbReference type="ARBA" id="ARBA00023125"/>
    </source>
</evidence>
<dbReference type="InterPro" id="IPR036390">
    <property type="entry name" value="WH_DNA-bd_sf"/>
</dbReference>
<feature type="domain" description="HTH lysR-type" evidence="5">
    <location>
        <begin position="5"/>
        <end position="62"/>
    </location>
</feature>
<evidence type="ECO:0000256" key="1">
    <source>
        <dbReference type="ARBA" id="ARBA00009437"/>
    </source>
</evidence>
<dbReference type="GO" id="GO:0003700">
    <property type="term" value="F:DNA-binding transcription factor activity"/>
    <property type="evidence" value="ECO:0007669"/>
    <property type="project" value="InterPro"/>
</dbReference>
<dbReference type="EMBL" id="CCCS020000049">
    <property type="protein sequence ID" value="CDQ11352.1"/>
    <property type="molecule type" value="Genomic_DNA"/>
</dbReference>
<keyword evidence="4" id="KW-0804">Transcription</keyword>
<name>A0A060URU3_9PROT</name>
<keyword evidence="2" id="KW-0805">Transcription regulation</keyword>
<keyword evidence="3" id="KW-0238">DNA-binding</keyword>
<dbReference type="RefSeq" id="WP_172804460.1">
    <property type="nucleotide sequence ID" value="NZ_CCCS020000049.1"/>
</dbReference>
<evidence type="ECO:0000313" key="7">
    <source>
        <dbReference type="EMBL" id="SMH67713.1"/>
    </source>
</evidence>
<organism evidence="6">
    <name type="scientific">Acidithiobacillus ferrivorans</name>
    <dbReference type="NCBI Taxonomy" id="160808"/>
    <lineage>
        <taxon>Bacteria</taxon>
        <taxon>Pseudomonadati</taxon>
        <taxon>Pseudomonadota</taxon>
        <taxon>Acidithiobacillia</taxon>
        <taxon>Acidithiobacillales</taxon>
        <taxon>Acidithiobacillaceae</taxon>
        <taxon>Acidithiobacillus</taxon>
    </lineage>
</organism>
<evidence type="ECO:0000259" key="5">
    <source>
        <dbReference type="PROSITE" id="PS50931"/>
    </source>
</evidence>
<sequence>MSMHLTFRQLQVFTAVAKHQSFTRAAQSLHLSQPAVSMQVRQMEEQVGLPLFEQLGRQIYLTEAGREMARYSAAITQQLDEAVQVINDLKGLSGGHIHISVATTGAYVAPYLLAAFSTLHPQVTVSMDVANRETLLHQLAENEVDVAIMGRPPAGLSLEATAFLENPLVIIAAPDHPLAQVRAITLAAVAAYPFIMRESGSGTRIAVEQFFEKAGIALHASIEVSSHEAIKHAVRAGMGLGIASLHTVREELQAGRLAVLDVQGLPIERHWYLVHRQGKRLSAATQVFRDFLLDQEAARLLPE</sequence>
<reference evidence="6" key="1">
    <citation type="submission" date="2014-03" db="EMBL/GenBank/DDBJ databases">
        <authorList>
            <person name="Genoscope - CEA"/>
        </authorList>
    </citation>
    <scope>NUCLEOTIDE SEQUENCE [LARGE SCALE GENOMIC DNA]</scope>
    <source>
        <strain evidence="6">CF27</strain>
    </source>
</reference>
<dbReference type="Proteomes" id="UP000193925">
    <property type="component" value="Chromosome AFERRI"/>
</dbReference>
<keyword evidence="8" id="KW-1185">Reference proteome</keyword>
<accession>A0A060URU3</accession>
<dbReference type="InterPro" id="IPR000847">
    <property type="entry name" value="LysR_HTH_N"/>
</dbReference>
<dbReference type="Pfam" id="PF00126">
    <property type="entry name" value="HTH_1"/>
    <property type="match status" value="1"/>
</dbReference>
<dbReference type="PRINTS" id="PR00039">
    <property type="entry name" value="HTHLYSR"/>
</dbReference>
<dbReference type="SUPFAM" id="SSF53850">
    <property type="entry name" value="Periplasmic binding protein-like II"/>
    <property type="match status" value="1"/>
</dbReference>
<protein>
    <submittedName>
        <fullName evidence="6">RuBisCO operon transcriptional regulator</fullName>
    </submittedName>
</protein>
<gene>
    <name evidence="6" type="primary">cbbR</name>
    <name evidence="7" type="synonym">rbcR</name>
    <name evidence="7" type="ORF">AFERRI_50915</name>
    <name evidence="6" type="ORF">AFERRI_530247</name>
</gene>
<reference evidence="6" key="2">
    <citation type="submission" date="2014-07" db="EMBL/GenBank/DDBJ databases">
        <title>Initial genome analysis of the psychrotolerant acidophile Acidithiobacillus ferrivorans CF27: insights into iron and sulfur oxidation pathways and into biofilm formation.</title>
        <authorList>
            <person name="Talla E."/>
            <person name="Hedrich S."/>
            <person name="Mangenot S."/>
            <person name="Ji B."/>
            <person name="Johnson D.B."/>
            <person name="Barbe V."/>
            <person name="Bonnefoy V."/>
        </authorList>
    </citation>
    <scope>NUCLEOTIDE SEQUENCE [LARGE SCALE GENOMIC DNA]</scope>
    <source>
        <strain evidence="6">CF27</strain>
    </source>
</reference>
<dbReference type="PANTHER" id="PTHR30126:SF5">
    <property type="entry name" value="HTH-TYPE TRANSCRIPTIONAL ACTIVATOR CMPR"/>
    <property type="match status" value="1"/>
</dbReference>
<comment type="similarity">
    <text evidence="1">Belongs to the LysR transcriptional regulatory family.</text>
</comment>
<dbReference type="AlphaFoldDB" id="A0A060URU3"/>
<dbReference type="FunFam" id="1.10.10.10:FF:000001">
    <property type="entry name" value="LysR family transcriptional regulator"/>
    <property type="match status" value="1"/>
</dbReference>
<evidence type="ECO:0000256" key="2">
    <source>
        <dbReference type="ARBA" id="ARBA00023015"/>
    </source>
</evidence>
<dbReference type="PROSITE" id="PS50931">
    <property type="entry name" value="HTH_LYSR"/>
    <property type="match status" value="1"/>
</dbReference>
<evidence type="ECO:0000256" key="4">
    <source>
        <dbReference type="ARBA" id="ARBA00023163"/>
    </source>
</evidence>
<dbReference type="CDD" id="cd08419">
    <property type="entry name" value="PBP2_CbbR_RubisCO_like"/>
    <property type="match status" value="1"/>
</dbReference>
<dbReference type="Gene3D" id="1.10.10.10">
    <property type="entry name" value="Winged helix-like DNA-binding domain superfamily/Winged helix DNA-binding domain"/>
    <property type="match status" value="1"/>
</dbReference>
<evidence type="ECO:0000313" key="6">
    <source>
        <dbReference type="EMBL" id="CDQ11352.1"/>
    </source>
</evidence>
<evidence type="ECO:0000313" key="8">
    <source>
        <dbReference type="Proteomes" id="UP000193925"/>
    </source>
</evidence>